<keyword evidence="3" id="KW-0238">DNA-binding</keyword>
<dbReference type="Gene3D" id="3.40.190.290">
    <property type="match status" value="1"/>
</dbReference>
<dbReference type="PROSITE" id="PS50931">
    <property type="entry name" value="HTH_LYSR"/>
    <property type="match status" value="1"/>
</dbReference>
<dbReference type="SUPFAM" id="SSF53850">
    <property type="entry name" value="Periplasmic binding protein-like II"/>
    <property type="match status" value="1"/>
</dbReference>
<organism evidence="6 7">
    <name type="scientific">Hahella chejuensis (strain KCTC 2396)</name>
    <dbReference type="NCBI Taxonomy" id="349521"/>
    <lineage>
        <taxon>Bacteria</taxon>
        <taxon>Pseudomonadati</taxon>
        <taxon>Pseudomonadota</taxon>
        <taxon>Gammaproteobacteria</taxon>
        <taxon>Oceanospirillales</taxon>
        <taxon>Hahellaceae</taxon>
        <taxon>Hahella</taxon>
    </lineage>
</organism>
<evidence type="ECO:0000313" key="6">
    <source>
        <dbReference type="EMBL" id="ABC31411.1"/>
    </source>
</evidence>
<evidence type="ECO:0000259" key="5">
    <source>
        <dbReference type="PROSITE" id="PS50931"/>
    </source>
</evidence>
<keyword evidence="4" id="KW-0804">Transcription</keyword>
<dbReference type="Proteomes" id="UP000000238">
    <property type="component" value="Chromosome"/>
</dbReference>
<dbReference type="InterPro" id="IPR036388">
    <property type="entry name" value="WH-like_DNA-bd_sf"/>
</dbReference>
<comment type="similarity">
    <text evidence="1">Belongs to the LysR transcriptional regulatory family.</text>
</comment>
<protein>
    <submittedName>
        <fullName evidence="6">Transcriptional regulator</fullName>
    </submittedName>
</protein>
<dbReference type="Pfam" id="PF03466">
    <property type="entry name" value="LysR_substrate"/>
    <property type="match status" value="1"/>
</dbReference>
<gene>
    <name evidence="6" type="ordered locus">HCH_04713</name>
</gene>
<dbReference type="Pfam" id="PF00126">
    <property type="entry name" value="HTH_1"/>
    <property type="match status" value="1"/>
</dbReference>
<dbReference type="InterPro" id="IPR036390">
    <property type="entry name" value="WH_DNA-bd_sf"/>
</dbReference>
<dbReference type="CDD" id="cd08420">
    <property type="entry name" value="PBP2_CysL_like"/>
    <property type="match status" value="1"/>
</dbReference>
<dbReference type="PANTHER" id="PTHR30126">
    <property type="entry name" value="HTH-TYPE TRANSCRIPTIONAL REGULATOR"/>
    <property type="match status" value="1"/>
</dbReference>
<dbReference type="SUPFAM" id="SSF46785">
    <property type="entry name" value="Winged helix' DNA-binding domain"/>
    <property type="match status" value="1"/>
</dbReference>
<proteinExistence type="inferred from homology"/>
<name>Q2SD63_HAHCH</name>
<evidence type="ECO:0000256" key="3">
    <source>
        <dbReference type="ARBA" id="ARBA00023125"/>
    </source>
</evidence>
<dbReference type="GO" id="GO:0003700">
    <property type="term" value="F:DNA-binding transcription factor activity"/>
    <property type="evidence" value="ECO:0007669"/>
    <property type="project" value="InterPro"/>
</dbReference>
<dbReference type="PANTHER" id="PTHR30126:SF94">
    <property type="entry name" value="LYSR FAMILY TRANSCRIPTIONAL REGULATOR"/>
    <property type="match status" value="1"/>
</dbReference>
<dbReference type="EMBL" id="CP000155">
    <property type="protein sequence ID" value="ABC31411.1"/>
    <property type="molecule type" value="Genomic_DNA"/>
</dbReference>
<evidence type="ECO:0000256" key="2">
    <source>
        <dbReference type="ARBA" id="ARBA00023015"/>
    </source>
</evidence>
<dbReference type="Gene3D" id="1.10.10.10">
    <property type="entry name" value="Winged helix-like DNA-binding domain superfamily/Winged helix DNA-binding domain"/>
    <property type="match status" value="1"/>
</dbReference>
<dbReference type="KEGG" id="hch:HCH_04713"/>
<dbReference type="HOGENOM" id="CLU_039613_6_1_6"/>
<evidence type="ECO:0000256" key="4">
    <source>
        <dbReference type="ARBA" id="ARBA00023163"/>
    </source>
</evidence>
<dbReference type="AlphaFoldDB" id="Q2SD63"/>
<sequence length="320" mass="35279">MCNKYIGCFLSHSLEKPMNVSLRQLRVFEATARLGRLTLAAEEQCLSQSAASQSIREMEKALGYNVLIKVGRELELSDAGRRVLPRVRRILSLVDGLALPDIEKVAGPLRVAASVTIASYLLPSLLAEFVKRYPEVEPDVQIHNTEAVLALLEKGRAHIGLIEGPALHPTLHIAPWLADRLAIFCAAGHPLTRVGNIGAEALEQFPWIVRETGSGTRAVFDAAMQAMGVRPRISFALSRQEAIKQSVRAGLGVGCLSRLSIVDEVPERLLVELDTPLNLTRQFSWVCAPDNRESTVVKAFIDLLQEREREANRHPFEAGE</sequence>
<evidence type="ECO:0000313" key="7">
    <source>
        <dbReference type="Proteomes" id="UP000000238"/>
    </source>
</evidence>
<dbReference type="InterPro" id="IPR000847">
    <property type="entry name" value="LysR_HTH_N"/>
</dbReference>
<dbReference type="eggNOG" id="COG0583">
    <property type="taxonomic scope" value="Bacteria"/>
</dbReference>
<feature type="domain" description="HTH lysR-type" evidence="5">
    <location>
        <begin position="20"/>
        <end position="77"/>
    </location>
</feature>
<dbReference type="GO" id="GO:0000976">
    <property type="term" value="F:transcription cis-regulatory region binding"/>
    <property type="evidence" value="ECO:0007669"/>
    <property type="project" value="TreeGrafter"/>
</dbReference>
<evidence type="ECO:0000256" key="1">
    <source>
        <dbReference type="ARBA" id="ARBA00009437"/>
    </source>
</evidence>
<keyword evidence="7" id="KW-1185">Reference proteome</keyword>
<dbReference type="InterPro" id="IPR005119">
    <property type="entry name" value="LysR_subst-bd"/>
</dbReference>
<keyword evidence="2" id="KW-0805">Transcription regulation</keyword>
<dbReference type="STRING" id="349521.HCH_04713"/>
<reference evidence="6 7" key="1">
    <citation type="journal article" date="2005" name="Nucleic Acids Res.">
        <title>Genomic blueprint of Hahella chejuensis, a marine microbe producing an algicidal agent.</title>
        <authorList>
            <person name="Jeong H."/>
            <person name="Yim J.H."/>
            <person name="Lee C."/>
            <person name="Choi S.-H."/>
            <person name="Park Y.K."/>
            <person name="Yoon S.H."/>
            <person name="Hur C.-G."/>
            <person name="Kang H.-Y."/>
            <person name="Kim D."/>
            <person name="Lee H.H."/>
            <person name="Park K.H."/>
            <person name="Park S.-H."/>
            <person name="Park H.-S."/>
            <person name="Lee H.K."/>
            <person name="Oh T.K."/>
            <person name="Kim J.F."/>
        </authorList>
    </citation>
    <scope>NUCLEOTIDE SEQUENCE [LARGE SCALE GENOMIC DNA]</scope>
    <source>
        <strain evidence="6 7">KCTC 2396</strain>
    </source>
</reference>
<accession>Q2SD63</accession>